<dbReference type="InterPro" id="IPR039793">
    <property type="entry name" value="UROS/Hem4"/>
</dbReference>
<dbReference type="InterPro" id="IPR036108">
    <property type="entry name" value="4pyrrol_syn_uPrphyn_synt_sf"/>
</dbReference>
<dbReference type="OrthoDB" id="5595751at2759"/>
<evidence type="ECO:0000313" key="3">
    <source>
        <dbReference type="Proteomes" id="UP001063166"/>
    </source>
</evidence>
<dbReference type="Proteomes" id="UP001063166">
    <property type="component" value="Unassembled WGS sequence"/>
</dbReference>
<accession>A0A9P3UTU8</accession>
<dbReference type="EMBL" id="BRPK01000017">
    <property type="protein sequence ID" value="GLB44547.1"/>
    <property type="molecule type" value="Genomic_DNA"/>
</dbReference>
<dbReference type="SUPFAM" id="SSF69618">
    <property type="entry name" value="HemD-like"/>
    <property type="match status" value="1"/>
</dbReference>
<feature type="domain" description="Tetrapyrrole biosynthesis uroporphyrinogen III synthase" evidence="1">
    <location>
        <begin position="16"/>
        <end position="276"/>
    </location>
</feature>
<dbReference type="InterPro" id="IPR003754">
    <property type="entry name" value="4pyrrol_synth_uPrphyn_synth"/>
</dbReference>
<dbReference type="Pfam" id="PF02602">
    <property type="entry name" value="HEM4"/>
    <property type="match status" value="1"/>
</dbReference>
<comment type="caution">
    <text evidence="2">The sequence shown here is derived from an EMBL/GenBank/DDBJ whole genome shotgun (WGS) entry which is preliminary data.</text>
</comment>
<reference evidence="2" key="1">
    <citation type="submission" date="2022-07" db="EMBL/GenBank/DDBJ databases">
        <title>The genome of Lyophyllum shimeji provides insight into the initial evolution of ectomycorrhizal fungal genome.</title>
        <authorList>
            <person name="Kobayashi Y."/>
            <person name="Shibata T."/>
            <person name="Hirakawa H."/>
            <person name="Shigenobu S."/>
            <person name="Nishiyama T."/>
            <person name="Yamada A."/>
            <person name="Hasebe M."/>
            <person name="Kawaguchi M."/>
        </authorList>
    </citation>
    <scope>NUCLEOTIDE SEQUENCE</scope>
    <source>
        <strain evidence="2">AT787</strain>
    </source>
</reference>
<sequence length="288" mass="31348">MANVLLLRAPTQGQDDRYEATFTEAGYHPLSVPVLETISTNLEILEGIVEAGPSKNNLEGVVLTSARACEAWESVVGELTGASIDKRNDDWSSVPFYVVGPGTASVLEEVRRTYGQTPYTPQVICGQSSGTGERLAQFIRDQPEGKPKKLLYLTGDKNKDTVPSILGEAGIELLSLKVYETQGSRTFQRDLEHALGWASTELERWWIVHFAPSAAGFVTPILNNHFDFESAEPDTERSISRPRVAAIGPVTAAFLRDELKIRVDATSSKPTPEDLLAAIVAHDQASGP</sequence>
<dbReference type="CDD" id="cd06578">
    <property type="entry name" value="HemD"/>
    <property type="match status" value="1"/>
</dbReference>
<dbReference type="GO" id="GO:0004852">
    <property type="term" value="F:uroporphyrinogen-III synthase activity"/>
    <property type="evidence" value="ECO:0007669"/>
    <property type="project" value="InterPro"/>
</dbReference>
<proteinExistence type="predicted"/>
<organism evidence="2 3">
    <name type="scientific">Lyophyllum shimeji</name>
    <name type="common">Hon-shimeji</name>
    <name type="synonym">Tricholoma shimeji</name>
    <dbReference type="NCBI Taxonomy" id="47721"/>
    <lineage>
        <taxon>Eukaryota</taxon>
        <taxon>Fungi</taxon>
        <taxon>Dikarya</taxon>
        <taxon>Basidiomycota</taxon>
        <taxon>Agaricomycotina</taxon>
        <taxon>Agaricomycetes</taxon>
        <taxon>Agaricomycetidae</taxon>
        <taxon>Agaricales</taxon>
        <taxon>Tricholomatineae</taxon>
        <taxon>Lyophyllaceae</taxon>
        <taxon>Lyophyllum</taxon>
    </lineage>
</organism>
<dbReference type="GO" id="GO:0006780">
    <property type="term" value="P:uroporphyrinogen III biosynthetic process"/>
    <property type="evidence" value="ECO:0007669"/>
    <property type="project" value="InterPro"/>
</dbReference>
<dbReference type="PANTHER" id="PTHR12390:SF0">
    <property type="entry name" value="UROPORPHYRINOGEN-III SYNTHASE"/>
    <property type="match status" value="1"/>
</dbReference>
<evidence type="ECO:0000259" key="1">
    <source>
        <dbReference type="Pfam" id="PF02602"/>
    </source>
</evidence>
<dbReference type="Gene3D" id="3.40.50.10090">
    <property type="match status" value="2"/>
</dbReference>
<protein>
    <submittedName>
        <fullName evidence="2">Uroporphyrinogen-III synthase HemD</fullName>
    </submittedName>
</protein>
<dbReference type="AlphaFoldDB" id="A0A9P3UTU8"/>
<gene>
    <name evidence="2" type="primary">HEM4</name>
    <name evidence="2" type="ORF">LshimejAT787_1701740</name>
</gene>
<keyword evidence="3" id="KW-1185">Reference proteome</keyword>
<dbReference type="GO" id="GO:0005829">
    <property type="term" value="C:cytosol"/>
    <property type="evidence" value="ECO:0007669"/>
    <property type="project" value="TreeGrafter"/>
</dbReference>
<dbReference type="PANTHER" id="PTHR12390">
    <property type="entry name" value="UROPORPHYRINOGEN III SYNTHASE"/>
    <property type="match status" value="1"/>
</dbReference>
<name>A0A9P3UTU8_LYOSH</name>
<evidence type="ECO:0000313" key="2">
    <source>
        <dbReference type="EMBL" id="GLB44547.1"/>
    </source>
</evidence>